<dbReference type="PROSITE" id="PS00837">
    <property type="entry name" value="ALADH_PNT_2"/>
    <property type="match status" value="1"/>
</dbReference>
<dbReference type="SMART" id="SM01003">
    <property type="entry name" value="AlaDh_PNT_N"/>
    <property type="match status" value="1"/>
</dbReference>
<keyword evidence="7" id="KW-0520">NAD</keyword>
<keyword evidence="6" id="KW-1278">Translocase</keyword>
<dbReference type="CDD" id="cd05304">
    <property type="entry name" value="Rubrum_tdh"/>
    <property type="match status" value="1"/>
</dbReference>
<dbReference type="GO" id="GO:0008750">
    <property type="term" value="F:proton-translocating NAD(P)+ transhydrogenase activity"/>
    <property type="evidence" value="ECO:0007669"/>
    <property type="project" value="UniProtKB-EC"/>
</dbReference>
<accession>A0A7G8BK75</accession>
<dbReference type="InterPro" id="IPR036291">
    <property type="entry name" value="NAD(P)-bd_dom_sf"/>
</dbReference>
<evidence type="ECO:0000256" key="8">
    <source>
        <dbReference type="ARBA" id="ARBA00048202"/>
    </source>
</evidence>
<reference evidence="14 15" key="1">
    <citation type="submission" date="2020-08" db="EMBL/GenBank/DDBJ databases">
        <title>Edaphobacter telluris sp. nov. and Acidobacterium dinghuensis sp. nov., two acidobacteria isolated from forest soil.</title>
        <authorList>
            <person name="Fu J."/>
            <person name="Qiu L."/>
        </authorList>
    </citation>
    <scope>NUCLEOTIDE SEQUENCE [LARGE SCALE GENOMIC DNA]</scope>
    <source>
        <strain evidence="14">4Y35</strain>
    </source>
</reference>
<dbReference type="SUPFAM" id="SSF51735">
    <property type="entry name" value="NAD(P)-binding Rossmann-fold domains"/>
    <property type="match status" value="1"/>
</dbReference>
<evidence type="ECO:0000256" key="5">
    <source>
        <dbReference type="ARBA" id="ARBA00022857"/>
    </source>
</evidence>
<comment type="function">
    <text evidence="1">The transhydrogenation between NADH and NADP is coupled to respiration and ATP hydrolysis and functions as a proton pump across the membrane.</text>
</comment>
<dbReference type="FunFam" id="3.40.50.720:FF:000188">
    <property type="entry name" value="NAD(P) transhydrogenase alpha subunit 1"/>
    <property type="match status" value="1"/>
</dbReference>
<comment type="similarity">
    <text evidence="2">Belongs to the AlaDH/PNT family.</text>
</comment>
<evidence type="ECO:0000259" key="12">
    <source>
        <dbReference type="SMART" id="SM01002"/>
    </source>
</evidence>
<evidence type="ECO:0000313" key="14">
    <source>
        <dbReference type="EMBL" id="QNI32945.1"/>
    </source>
</evidence>
<proteinExistence type="inferred from homology"/>
<gene>
    <name evidence="14" type="ORF">H7849_02860</name>
</gene>
<keyword evidence="4" id="KW-0547">Nucleotide-binding</keyword>
<evidence type="ECO:0000256" key="10">
    <source>
        <dbReference type="ARBA" id="ARBA00076996"/>
    </source>
</evidence>
<evidence type="ECO:0000256" key="6">
    <source>
        <dbReference type="ARBA" id="ARBA00022967"/>
    </source>
</evidence>
<evidence type="ECO:0000256" key="7">
    <source>
        <dbReference type="ARBA" id="ARBA00023027"/>
    </source>
</evidence>
<keyword evidence="14" id="KW-0560">Oxidoreductase</keyword>
<feature type="domain" description="Alanine dehydrogenase/pyridine nucleotide transhydrogenase N-terminal" evidence="13">
    <location>
        <begin position="15"/>
        <end position="155"/>
    </location>
</feature>
<evidence type="ECO:0000256" key="2">
    <source>
        <dbReference type="ARBA" id="ARBA00005689"/>
    </source>
</evidence>
<dbReference type="KEGG" id="adin:H7849_02860"/>
<dbReference type="EC" id="7.1.1.1" evidence="3"/>
<evidence type="ECO:0000256" key="3">
    <source>
        <dbReference type="ARBA" id="ARBA00012943"/>
    </source>
</evidence>
<evidence type="ECO:0000256" key="11">
    <source>
        <dbReference type="ARBA" id="ARBA00084087"/>
    </source>
</evidence>
<dbReference type="GO" id="GO:0006740">
    <property type="term" value="P:NADPH regeneration"/>
    <property type="evidence" value="ECO:0007669"/>
    <property type="project" value="TreeGrafter"/>
</dbReference>
<dbReference type="GO" id="GO:0016491">
    <property type="term" value="F:oxidoreductase activity"/>
    <property type="evidence" value="ECO:0007669"/>
    <property type="project" value="UniProtKB-KW"/>
</dbReference>
<dbReference type="GO" id="GO:0050661">
    <property type="term" value="F:NADP binding"/>
    <property type="evidence" value="ECO:0007669"/>
    <property type="project" value="TreeGrafter"/>
</dbReference>
<dbReference type="SMART" id="SM01002">
    <property type="entry name" value="AlaDh_PNT_C"/>
    <property type="match status" value="1"/>
</dbReference>
<dbReference type="InterPro" id="IPR007886">
    <property type="entry name" value="AlaDH/PNT_N"/>
</dbReference>
<feature type="domain" description="Alanine dehydrogenase/pyridine nucleotide transhydrogenase NAD(H)-binding" evidence="12">
    <location>
        <begin position="164"/>
        <end position="329"/>
    </location>
</feature>
<evidence type="ECO:0000256" key="9">
    <source>
        <dbReference type="ARBA" id="ARBA00071353"/>
    </source>
</evidence>
<evidence type="ECO:0000256" key="1">
    <source>
        <dbReference type="ARBA" id="ARBA00003943"/>
    </source>
</evidence>
<dbReference type="PANTHER" id="PTHR10160:SF19">
    <property type="entry name" value="PROTON-TRANSLOCATING NAD(P)(+) TRANSHYDROGENASE"/>
    <property type="match status" value="1"/>
</dbReference>
<dbReference type="SUPFAM" id="SSF52283">
    <property type="entry name" value="Formate/glycerate dehydrogenase catalytic domain-like"/>
    <property type="match status" value="1"/>
</dbReference>
<dbReference type="NCBIfam" id="NF006942">
    <property type="entry name" value="PRK09424.1"/>
    <property type="match status" value="1"/>
</dbReference>
<dbReference type="Pfam" id="PF05222">
    <property type="entry name" value="AlaDh_PNT_N"/>
    <property type="match status" value="1"/>
</dbReference>
<evidence type="ECO:0000259" key="13">
    <source>
        <dbReference type="SMART" id="SM01003"/>
    </source>
</evidence>
<dbReference type="Pfam" id="PF01262">
    <property type="entry name" value="AlaDh_PNT_C"/>
    <property type="match status" value="1"/>
</dbReference>
<sequence>MTTLAPEVGLPGTLGTPRETFPQERRVALIPRHCEVLKKAGLEVIIEQSAGVAAGFPDEMYVARGARIGTRENVFGESDIVAQVRCLGANPEGGRADLELLRPGQVLIGFGEPLTSFQECSQLASARASLIALELIPRITRAQSMDALSSMATISGYRAVLMAASQLPKMFPLLMTAAGTLTPAKVFVLGAGVAGLQAIATARRLGAVVCAYDVRPAVKEQVESVGAKFVMLDVDAKTSEDKGGYAKAMDEDFYRRQRELLTEVLREQDVVITTAAVPGRKSPILITAEMVSAMPAGSVIVDIAAERGGNCELTRPGETVVDNDVTILGPLNLPSLVPNHASQMLSANIAAVAKLLVRDGNISVNLDDEIIRESLVTHQGKIVHPRVAELLGAAQLTGEVKP</sequence>
<keyword evidence="5" id="KW-0521">NADP</keyword>
<protein>
    <recommendedName>
        <fullName evidence="9">NAD(P) transhydrogenase subunit alpha part 1</fullName>
        <ecNumber evidence="3">7.1.1.1</ecNumber>
    </recommendedName>
    <alternativeName>
        <fullName evidence="11">Nicotinamide nucleotide transhydrogenase subunit alpha 1</fullName>
    </alternativeName>
    <alternativeName>
        <fullName evidence="10">Pyridine nucleotide transhydrogenase subunit alpha 1</fullName>
    </alternativeName>
</protein>
<keyword evidence="15" id="KW-1185">Reference proteome</keyword>
<comment type="catalytic activity">
    <reaction evidence="8">
        <text>NAD(+) + NADPH + H(+)(in) = NADH + NADP(+) + H(+)(out)</text>
        <dbReference type="Rhea" id="RHEA:47992"/>
        <dbReference type="ChEBI" id="CHEBI:15378"/>
        <dbReference type="ChEBI" id="CHEBI:57540"/>
        <dbReference type="ChEBI" id="CHEBI:57783"/>
        <dbReference type="ChEBI" id="CHEBI:57945"/>
        <dbReference type="ChEBI" id="CHEBI:58349"/>
        <dbReference type="EC" id="7.1.1.1"/>
    </reaction>
</comment>
<evidence type="ECO:0000313" key="15">
    <source>
        <dbReference type="Proteomes" id="UP000515312"/>
    </source>
</evidence>
<dbReference type="PANTHER" id="PTHR10160">
    <property type="entry name" value="NAD(P) TRANSHYDROGENASE"/>
    <property type="match status" value="1"/>
</dbReference>
<dbReference type="AlphaFoldDB" id="A0A7G8BK75"/>
<dbReference type="InterPro" id="IPR007698">
    <property type="entry name" value="AlaDH/PNT_NAD(H)-bd"/>
</dbReference>
<dbReference type="InterPro" id="IPR008143">
    <property type="entry name" value="Ala_DH/PNT_CS2"/>
</dbReference>
<dbReference type="Gene3D" id="3.40.50.720">
    <property type="entry name" value="NAD(P)-binding Rossmann-like Domain"/>
    <property type="match status" value="2"/>
</dbReference>
<evidence type="ECO:0000256" key="4">
    <source>
        <dbReference type="ARBA" id="ARBA00022741"/>
    </source>
</evidence>
<dbReference type="EMBL" id="CP060394">
    <property type="protein sequence ID" value="QNI32945.1"/>
    <property type="molecule type" value="Genomic_DNA"/>
</dbReference>
<dbReference type="GO" id="GO:0005886">
    <property type="term" value="C:plasma membrane"/>
    <property type="evidence" value="ECO:0007669"/>
    <property type="project" value="TreeGrafter"/>
</dbReference>
<organism evidence="14 15">
    <name type="scientific">Alloacidobacterium dinghuense</name>
    <dbReference type="NCBI Taxonomy" id="2763107"/>
    <lineage>
        <taxon>Bacteria</taxon>
        <taxon>Pseudomonadati</taxon>
        <taxon>Acidobacteriota</taxon>
        <taxon>Terriglobia</taxon>
        <taxon>Terriglobales</taxon>
        <taxon>Acidobacteriaceae</taxon>
        <taxon>Alloacidobacterium</taxon>
    </lineage>
</organism>
<name>A0A7G8BK75_9BACT</name>
<dbReference type="Proteomes" id="UP000515312">
    <property type="component" value="Chromosome"/>
</dbReference>
<dbReference type="RefSeq" id="WP_186743988.1">
    <property type="nucleotide sequence ID" value="NZ_CP060394.1"/>
</dbReference>